<dbReference type="EMBL" id="JARKIE010000135">
    <property type="protein sequence ID" value="KAJ7678367.1"/>
    <property type="molecule type" value="Genomic_DNA"/>
</dbReference>
<dbReference type="Proteomes" id="UP001221757">
    <property type="component" value="Unassembled WGS sequence"/>
</dbReference>
<evidence type="ECO:0000256" key="1">
    <source>
        <dbReference type="SAM" id="MobiDB-lite"/>
    </source>
</evidence>
<feature type="region of interest" description="Disordered" evidence="1">
    <location>
        <begin position="96"/>
        <end position="146"/>
    </location>
</feature>
<feature type="compositionally biased region" description="Basic residues" evidence="1">
    <location>
        <begin position="37"/>
        <end position="51"/>
    </location>
</feature>
<feature type="compositionally biased region" description="Pro residues" evidence="1">
    <location>
        <begin position="62"/>
        <end position="72"/>
    </location>
</feature>
<dbReference type="AlphaFoldDB" id="A0AAD7D4C4"/>
<evidence type="ECO:0000313" key="2">
    <source>
        <dbReference type="EMBL" id="KAJ7678367.1"/>
    </source>
</evidence>
<sequence>MSVVAHDRRSLGLQSGRRRGHRLPAHAVSANVDGRPTAHHPKHASRNRKKNCNSPFTTPPTKRAPPAPPAPTPNRCGVVCASPLPPLLLIPLRATARQGKKRQGGDGIERERVGRKREHENAGVEVDNKQCTEEVDKNGEGNKGERVGGLGIGMKWVMRRVTLLNSPPTPLTLAIPPNTSATSTPAAHAATNTPCSPRHEREAQAVLCFFP</sequence>
<organism evidence="2 3">
    <name type="scientific">Mycena rosella</name>
    <name type="common">Pink bonnet</name>
    <name type="synonym">Agaricus rosellus</name>
    <dbReference type="NCBI Taxonomy" id="1033263"/>
    <lineage>
        <taxon>Eukaryota</taxon>
        <taxon>Fungi</taxon>
        <taxon>Dikarya</taxon>
        <taxon>Basidiomycota</taxon>
        <taxon>Agaricomycotina</taxon>
        <taxon>Agaricomycetes</taxon>
        <taxon>Agaricomycetidae</taxon>
        <taxon>Agaricales</taxon>
        <taxon>Marasmiineae</taxon>
        <taxon>Mycenaceae</taxon>
        <taxon>Mycena</taxon>
    </lineage>
</organism>
<protein>
    <submittedName>
        <fullName evidence="2">Uncharacterized protein</fullName>
    </submittedName>
</protein>
<accession>A0AAD7D4C4</accession>
<comment type="caution">
    <text evidence="2">The sequence shown here is derived from an EMBL/GenBank/DDBJ whole genome shotgun (WGS) entry which is preliminary data.</text>
</comment>
<gene>
    <name evidence="2" type="ORF">B0H17DRAFT_109564</name>
</gene>
<evidence type="ECO:0000313" key="3">
    <source>
        <dbReference type="Proteomes" id="UP001221757"/>
    </source>
</evidence>
<feature type="compositionally biased region" description="Basic and acidic residues" evidence="1">
    <location>
        <begin position="103"/>
        <end position="146"/>
    </location>
</feature>
<keyword evidence="3" id="KW-1185">Reference proteome</keyword>
<proteinExistence type="predicted"/>
<feature type="region of interest" description="Disordered" evidence="1">
    <location>
        <begin position="1"/>
        <end position="72"/>
    </location>
</feature>
<feature type="compositionally biased region" description="Basic and acidic residues" evidence="1">
    <location>
        <begin position="1"/>
        <end position="10"/>
    </location>
</feature>
<name>A0AAD7D4C4_MYCRO</name>
<reference evidence="2" key="1">
    <citation type="submission" date="2023-03" db="EMBL/GenBank/DDBJ databases">
        <title>Massive genome expansion in bonnet fungi (Mycena s.s.) driven by repeated elements and novel gene families across ecological guilds.</title>
        <authorList>
            <consortium name="Lawrence Berkeley National Laboratory"/>
            <person name="Harder C.B."/>
            <person name="Miyauchi S."/>
            <person name="Viragh M."/>
            <person name="Kuo A."/>
            <person name="Thoen E."/>
            <person name="Andreopoulos B."/>
            <person name="Lu D."/>
            <person name="Skrede I."/>
            <person name="Drula E."/>
            <person name="Henrissat B."/>
            <person name="Morin E."/>
            <person name="Kohler A."/>
            <person name="Barry K."/>
            <person name="LaButti K."/>
            <person name="Morin E."/>
            <person name="Salamov A."/>
            <person name="Lipzen A."/>
            <person name="Mereny Z."/>
            <person name="Hegedus B."/>
            <person name="Baldrian P."/>
            <person name="Stursova M."/>
            <person name="Weitz H."/>
            <person name="Taylor A."/>
            <person name="Grigoriev I.V."/>
            <person name="Nagy L.G."/>
            <person name="Martin F."/>
            <person name="Kauserud H."/>
        </authorList>
    </citation>
    <scope>NUCLEOTIDE SEQUENCE</scope>
    <source>
        <strain evidence="2">CBHHK067</strain>
    </source>
</reference>